<dbReference type="Proteomes" id="UP000013783">
    <property type="component" value="Unassembled WGS sequence"/>
</dbReference>
<sequence>MNKDELIKKAKELMNEGNFDKAKEFVEMHKDDLGEYYEKAKALLASDKIDGLMDKFKKFF</sequence>
<proteinExistence type="predicted"/>
<dbReference type="AlphaFoldDB" id="R2RAG7"/>
<dbReference type="EMBL" id="ASWA01000004">
    <property type="protein sequence ID" value="EOT63985.1"/>
    <property type="molecule type" value="Genomic_DNA"/>
</dbReference>
<evidence type="ECO:0000313" key="4">
    <source>
        <dbReference type="Proteomes" id="UP000014148"/>
    </source>
</evidence>
<organism evidence="1 3">
    <name type="scientific">Enterococcus malodoratus ATCC 43197</name>
    <dbReference type="NCBI Taxonomy" id="1158601"/>
    <lineage>
        <taxon>Bacteria</taxon>
        <taxon>Bacillati</taxon>
        <taxon>Bacillota</taxon>
        <taxon>Bacilli</taxon>
        <taxon>Lactobacillales</taxon>
        <taxon>Enterococcaceae</taxon>
        <taxon>Enterococcus</taxon>
    </lineage>
</organism>
<evidence type="ECO:0000313" key="1">
    <source>
        <dbReference type="EMBL" id="EOH77601.1"/>
    </source>
</evidence>
<protein>
    <recommendedName>
        <fullName evidence="5">Isoleucyl-tRNA synthetase</fullName>
    </recommendedName>
</protein>
<gene>
    <name evidence="2" type="ORF">I585_03182</name>
    <name evidence="1" type="ORF">UAI_02238</name>
</gene>
<dbReference type="EMBL" id="AJAK01000015">
    <property type="protein sequence ID" value="EOH77601.1"/>
    <property type="molecule type" value="Genomic_DNA"/>
</dbReference>
<dbReference type="Proteomes" id="UP000014148">
    <property type="component" value="Unassembled WGS sequence"/>
</dbReference>
<reference evidence="1 3" key="1">
    <citation type="submission" date="2013-02" db="EMBL/GenBank/DDBJ databases">
        <title>The Genome Sequence of Enterococcus malodoratus ATCC_43197.</title>
        <authorList>
            <consortium name="The Broad Institute Genome Sequencing Platform"/>
            <consortium name="The Broad Institute Genome Sequencing Center for Infectious Disease"/>
            <person name="Earl A.M."/>
            <person name="Gilmore M.S."/>
            <person name="Lebreton F."/>
            <person name="Walker B."/>
            <person name="Young S.K."/>
            <person name="Zeng Q."/>
            <person name="Gargeya S."/>
            <person name="Fitzgerald M."/>
            <person name="Haas B."/>
            <person name="Abouelleil A."/>
            <person name="Alvarado L."/>
            <person name="Arachchi H.M."/>
            <person name="Berlin A.M."/>
            <person name="Chapman S.B."/>
            <person name="Dewar J."/>
            <person name="Goldberg J."/>
            <person name="Griggs A."/>
            <person name="Gujja S."/>
            <person name="Hansen M."/>
            <person name="Howarth C."/>
            <person name="Imamovic A."/>
            <person name="Larimer J."/>
            <person name="McCowan C."/>
            <person name="Murphy C."/>
            <person name="Neiman D."/>
            <person name="Pearson M."/>
            <person name="Priest M."/>
            <person name="Roberts A."/>
            <person name="Saif S."/>
            <person name="Shea T."/>
            <person name="Sisk P."/>
            <person name="Sykes S."/>
            <person name="Wortman J."/>
            <person name="Nusbaum C."/>
            <person name="Birren B."/>
        </authorList>
    </citation>
    <scope>NUCLEOTIDE SEQUENCE [LARGE SCALE GENOMIC DNA]</scope>
    <source>
        <strain evidence="1 3">ATCC 43197</strain>
    </source>
</reference>
<evidence type="ECO:0000313" key="2">
    <source>
        <dbReference type="EMBL" id="EOT63985.1"/>
    </source>
</evidence>
<dbReference type="eggNOG" id="ENOG502ZS47">
    <property type="taxonomic scope" value="Bacteria"/>
</dbReference>
<dbReference type="RefSeq" id="WP_010741070.1">
    <property type="nucleotide sequence ID" value="NZ_KB946250.1"/>
</dbReference>
<reference evidence="2 4" key="2">
    <citation type="submission" date="2013-03" db="EMBL/GenBank/DDBJ databases">
        <title>The Genome Sequence of Enterococcus malodoratus ATCC_43197 (PacBio/Illumina hybrid assembly).</title>
        <authorList>
            <consortium name="The Broad Institute Genomics Platform"/>
            <consortium name="The Broad Institute Genome Sequencing Center for Infectious Disease"/>
            <person name="Earl A."/>
            <person name="Russ C."/>
            <person name="Gilmore M."/>
            <person name="Surin D."/>
            <person name="Walker B."/>
            <person name="Young S."/>
            <person name="Zeng Q."/>
            <person name="Gargeya S."/>
            <person name="Fitzgerald M."/>
            <person name="Haas B."/>
            <person name="Abouelleil A."/>
            <person name="Allen A.W."/>
            <person name="Alvarado L."/>
            <person name="Arachchi H.M."/>
            <person name="Berlin A.M."/>
            <person name="Chapman S.B."/>
            <person name="Gainer-Dewar J."/>
            <person name="Goldberg J."/>
            <person name="Griggs A."/>
            <person name="Gujja S."/>
            <person name="Hansen M."/>
            <person name="Howarth C."/>
            <person name="Imamovic A."/>
            <person name="Ireland A."/>
            <person name="Larimer J."/>
            <person name="McCowan C."/>
            <person name="Murphy C."/>
            <person name="Pearson M."/>
            <person name="Poon T.W."/>
            <person name="Priest M."/>
            <person name="Roberts A."/>
            <person name="Saif S."/>
            <person name="Shea T."/>
            <person name="Sisk P."/>
            <person name="Sykes S."/>
            <person name="Wortman J."/>
            <person name="Nusbaum C."/>
            <person name="Birren B."/>
        </authorList>
    </citation>
    <scope>NUCLEOTIDE SEQUENCE [LARGE SCALE GENOMIC DNA]</scope>
    <source>
        <strain evidence="2 4">ATCC 43197</strain>
    </source>
</reference>
<comment type="caution">
    <text evidence="1">The sequence shown here is derived from an EMBL/GenBank/DDBJ whole genome shotgun (WGS) entry which is preliminary data.</text>
</comment>
<dbReference type="GeneID" id="79787771"/>
<dbReference type="STRING" id="71451.RV07_GL001872"/>
<keyword evidence="4" id="KW-1185">Reference proteome</keyword>
<accession>R2RAG7</accession>
<evidence type="ECO:0000313" key="3">
    <source>
        <dbReference type="Proteomes" id="UP000013783"/>
    </source>
</evidence>
<dbReference type="OrthoDB" id="2305722at2"/>
<evidence type="ECO:0008006" key="5">
    <source>
        <dbReference type="Google" id="ProtNLM"/>
    </source>
</evidence>
<dbReference type="PATRIC" id="fig|1158601.3.peg.2212"/>
<name>R2RAG7_9ENTE</name>